<evidence type="ECO:0000256" key="1">
    <source>
        <dbReference type="SAM" id="SignalP"/>
    </source>
</evidence>
<organism evidence="2 3">
    <name type="scientific">Actinomadura fibrosa</name>
    <dbReference type="NCBI Taxonomy" id="111802"/>
    <lineage>
        <taxon>Bacteria</taxon>
        <taxon>Bacillati</taxon>
        <taxon>Actinomycetota</taxon>
        <taxon>Actinomycetes</taxon>
        <taxon>Streptosporangiales</taxon>
        <taxon>Thermomonosporaceae</taxon>
        <taxon>Actinomadura</taxon>
    </lineage>
</organism>
<dbReference type="Proteomes" id="UP001597063">
    <property type="component" value="Unassembled WGS sequence"/>
</dbReference>
<dbReference type="PROSITE" id="PS51257">
    <property type="entry name" value="PROKAR_LIPOPROTEIN"/>
    <property type="match status" value="1"/>
</dbReference>
<proteinExistence type="predicted"/>
<dbReference type="EMBL" id="JBHTGP010000011">
    <property type="protein sequence ID" value="MFD0687087.1"/>
    <property type="molecule type" value="Genomic_DNA"/>
</dbReference>
<sequence length="151" mass="15789">MGSTRSSIPHPRRTAALLCCAAALALPAVAGCNGKSDTAAAGDREGTPASLDQLAARTGCSMTGQRKAQELQQANCANSRGKYVLVSFTSDQGQNAWMEEAKPWGGTYLVGTRWVVVSTKPTLQSLQKDLGGRIQAGEQHGMGDMPGMNHG</sequence>
<evidence type="ECO:0008006" key="4">
    <source>
        <dbReference type="Google" id="ProtNLM"/>
    </source>
</evidence>
<reference evidence="3" key="1">
    <citation type="journal article" date="2019" name="Int. J. Syst. Evol. Microbiol.">
        <title>The Global Catalogue of Microorganisms (GCM) 10K type strain sequencing project: providing services to taxonomists for standard genome sequencing and annotation.</title>
        <authorList>
            <consortium name="The Broad Institute Genomics Platform"/>
            <consortium name="The Broad Institute Genome Sequencing Center for Infectious Disease"/>
            <person name="Wu L."/>
            <person name="Ma J."/>
        </authorList>
    </citation>
    <scope>NUCLEOTIDE SEQUENCE [LARGE SCALE GENOMIC DNA]</scope>
    <source>
        <strain evidence="3">JCM 9371</strain>
    </source>
</reference>
<keyword evidence="1" id="KW-0732">Signal</keyword>
<comment type="caution">
    <text evidence="2">The sequence shown here is derived from an EMBL/GenBank/DDBJ whole genome shotgun (WGS) entry which is preliminary data.</text>
</comment>
<evidence type="ECO:0000313" key="2">
    <source>
        <dbReference type="EMBL" id="MFD0687087.1"/>
    </source>
</evidence>
<evidence type="ECO:0000313" key="3">
    <source>
        <dbReference type="Proteomes" id="UP001597063"/>
    </source>
</evidence>
<protein>
    <recommendedName>
        <fullName evidence="4">Lipoprotein</fullName>
    </recommendedName>
</protein>
<dbReference type="RefSeq" id="WP_242619086.1">
    <property type="nucleotide sequence ID" value="NZ_CAACUY010000023.1"/>
</dbReference>
<keyword evidence="3" id="KW-1185">Reference proteome</keyword>
<feature type="chain" id="PRO_5046951078" description="Lipoprotein" evidence="1">
    <location>
        <begin position="31"/>
        <end position="151"/>
    </location>
</feature>
<feature type="signal peptide" evidence="1">
    <location>
        <begin position="1"/>
        <end position="30"/>
    </location>
</feature>
<name>A0ABW2XMR2_9ACTN</name>
<gene>
    <name evidence="2" type="ORF">ACFQZM_21490</name>
</gene>
<accession>A0ABW2XMR2</accession>